<gene>
    <name evidence="1" type="ORF">A3D71_01920</name>
</gene>
<organism evidence="1 2">
    <name type="scientific">Candidatus Kaiserbacteria bacterium RIFCSPHIGHO2_02_FULL_55_20</name>
    <dbReference type="NCBI Taxonomy" id="1798497"/>
    <lineage>
        <taxon>Bacteria</taxon>
        <taxon>Candidatus Kaiseribacteriota</taxon>
    </lineage>
</organism>
<protein>
    <recommendedName>
        <fullName evidence="3">PA14 domain-containing protein</fullName>
    </recommendedName>
</protein>
<name>A0A1F6DX37_9BACT</name>
<dbReference type="Proteomes" id="UP000177652">
    <property type="component" value="Unassembled WGS sequence"/>
</dbReference>
<evidence type="ECO:0008006" key="3">
    <source>
        <dbReference type="Google" id="ProtNLM"/>
    </source>
</evidence>
<dbReference type="AlphaFoldDB" id="A0A1F6DX37"/>
<reference evidence="1 2" key="1">
    <citation type="journal article" date="2016" name="Nat. Commun.">
        <title>Thousands of microbial genomes shed light on interconnected biogeochemical processes in an aquifer system.</title>
        <authorList>
            <person name="Anantharaman K."/>
            <person name="Brown C.T."/>
            <person name="Hug L.A."/>
            <person name="Sharon I."/>
            <person name="Castelle C.J."/>
            <person name="Probst A.J."/>
            <person name="Thomas B.C."/>
            <person name="Singh A."/>
            <person name="Wilkins M.J."/>
            <person name="Karaoz U."/>
            <person name="Brodie E.L."/>
            <person name="Williams K.H."/>
            <person name="Hubbard S.S."/>
            <person name="Banfield J.F."/>
        </authorList>
    </citation>
    <scope>NUCLEOTIDE SEQUENCE [LARGE SCALE GENOMIC DNA]</scope>
</reference>
<evidence type="ECO:0000313" key="2">
    <source>
        <dbReference type="Proteomes" id="UP000177652"/>
    </source>
</evidence>
<evidence type="ECO:0000313" key="1">
    <source>
        <dbReference type="EMBL" id="OGG65956.1"/>
    </source>
</evidence>
<proteinExistence type="predicted"/>
<sequence length="335" mass="35324">MGSAKIGAYFVGKFTYGNPSPPIEFDMSNPQWSVARLYVDGQLANTYGGNSGSPTYSRVFNGGTHVIEIEYESNWHAGTFAARIGRIVSPSQYVGAGTISSVLNQIEQQVGAFNVAAASVYESGDDTKGGIQLSLPALSGPTVLVLSSYDPVLWHWGPTNDNMSKIKAIVVYSFAGAAAADLAGSIPVYRIRGTYIGDGNGGMTPAQVAQKIGRPVDSFATAYDPTSLTLPPFPPKPPVVTLGTYRGYLNGDLFITTANISQSDALANCKLNAGNNPTSSIRCTWNDIEIYNAPAAPTEYPYMNDAAKVSTNSNLANALTALESALKALIGKLGQ</sequence>
<accession>A0A1F6DX37</accession>
<comment type="caution">
    <text evidence="1">The sequence shown here is derived from an EMBL/GenBank/DDBJ whole genome shotgun (WGS) entry which is preliminary data.</text>
</comment>
<dbReference type="EMBL" id="MFLK01000024">
    <property type="protein sequence ID" value="OGG65956.1"/>
    <property type="molecule type" value="Genomic_DNA"/>
</dbReference>